<feature type="region of interest" description="Disordered" evidence="4">
    <location>
        <begin position="621"/>
        <end position="655"/>
    </location>
</feature>
<protein>
    <recommendedName>
        <fullName evidence="3">Carboxylic ester hydrolase</fullName>
        <ecNumber evidence="3">3.1.1.-</ecNumber>
    </recommendedName>
</protein>
<keyword evidence="7" id="KW-1185">Reference proteome</keyword>
<reference evidence="6 7" key="1">
    <citation type="submission" date="2019-02" db="EMBL/GenBank/DDBJ databases">
        <title>Genome sequencing of the rare red list fungi Phlebia centrifuga.</title>
        <authorList>
            <person name="Buettner E."/>
            <person name="Kellner H."/>
        </authorList>
    </citation>
    <scope>NUCLEOTIDE SEQUENCE [LARGE SCALE GENOMIC DNA]</scope>
    <source>
        <strain evidence="6 7">DSM 108282</strain>
    </source>
</reference>
<feature type="region of interest" description="Disordered" evidence="4">
    <location>
        <begin position="581"/>
        <end position="603"/>
    </location>
</feature>
<dbReference type="GO" id="GO:0016787">
    <property type="term" value="F:hydrolase activity"/>
    <property type="evidence" value="ECO:0007669"/>
    <property type="project" value="UniProtKB-KW"/>
</dbReference>
<sequence>DLRFRAPLPLDTARVQAETQQGDGAVVDASVYPDFCVQGSTGQGDAGGAGSEDCLKVNVYAPAGAKKGDDLPVLVYFHGGGYVYGNPANWPFDPWVHQVPSVVIVSVYYRLDSLGFLSHPAFTSSSSSDVGTHNAGFLDQVEALRWIQRNVGAFGGDAGRVTINGQSAGASSVELHLVAGVKGERLFGGAIAQSVYRTPLPTPEQQEPLFDFYAERAGCGGAGTVEVTMGCLRRASLSALAPAQDAAFNGSYNVSIPSLDGTIIPMNPSIAMREGKFQRVPVIVGQVLSLVEWEEELMCMFRATSNETLSGGTDLDSALHAFFPGLTEADLAAYDEEYRLSQFEDASQQVRVGTGESELRCAAEIIGGAVAGQGTGAWVYRYNTANPTSGSPIVEHAAENWMLFEGTNTGFNGSTRFSGMTAAEDAFASEMIAYFLSFVRTGDPNTYRLARSPEWPGYSVGGERRMVLQQGTETESGCFGESVEQERFAWLDNGVAPLLSNIGPCLVGLYNGRGLLVQQIEPVNVASVQSLTFTPDPAAGPDSTTYYINFTSVNPLGNPPAHYTQYSTFFVLTGMSGSFASPVPSDTSTRPVPSTVASPPSTNITSTVVINNSVSSSGSAVVPSTSGASAAQTSSESSSSAAPPDPTNSAASSSASRMTSSWHGTLVPLLAWIAASAPFLL</sequence>
<dbReference type="Gene3D" id="3.40.50.1820">
    <property type="entry name" value="alpha/beta hydrolase"/>
    <property type="match status" value="1"/>
</dbReference>
<organism evidence="6 7">
    <name type="scientific">Hermanssonia centrifuga</name>
    <dbReference type="NCBI Taxonomy" id="98765"/>
    <lineage>
        <taxon>Eukaryota</taxon>
        <taxon>Fungi</taxon>
        <taxon>Dikarya</taxon>
        <taxon>Basidiomycota</taxon>
        <taxon>Agaricomycotina</taxon>
        <taxon>Agaricomycetes</taxon>
        <taxon>Polyporales</taxon>
        <taxon>Meruliaceae</taxon>
        <taxon>Hermanssonia</taxon>
    </lineage>
</organism>
<dbReference type="EMBL" id="SGPJ01000055">
    <property type="protein sequence ID" value="THH00266.1"/>
    <property type="molecule type" value="Genomic_DNA"/>
</dbReference>
<dbReference type="InterPro" id="IPR002018">
    <property type="entry name" value="CarbesteraseB"/>
</dbReference>
<evidence type="ECO:0000313" key="6">
    <source>
        <dbReference type="EMBL" id="THH00266.1"/>
    </source>
</evidence>
<feature type="compositionally biased region" description="Low complexity" evidence="4">
    <location>
        <begin position="587"/>
        <end position="603"/>
    </location>
</feature>
<dbReference type="InterPro" id="IPR019826">
    <property type="entry name" value="Carboxylesterase_B_AS"/>
</dbReference>
<accession>A0A4S4KNX4</accession>
<gene>
    <name evidence="6" type="ORF">EW026_g2225</name>
</gene>
<dbReference type="Proteomes" id="UP000309038">
    <property type="component" value="Unassembled WGS sequence"/>
</dbReference>
<comment type="similarity">
    <text evidence="1 3">Belongs to the type-B carboxylesterase/lipase family.</text>
</comment>
<evidence type="ECO:0000259" key="5">
    <source>
        <dbReference type="Pfam" id="PF00135"/>
    </source>
</evidence>
<evidence type="ECO:0000256" key="4">
    <source>
        <dbReference type="SAM" id="MobiDB-lite"/>
    </source>
</evidence>
<evidence type="ECO:0000313" key="7">
    <source>
        <dbReference type="Proteomes" id="UP000309038"/>
    </source>
</evidence>
<evidence type="ECO:0000256" key="3">
    <source>
        <dbReference type="RuleBase" id="RU361235"/>
    </source>
</evidence>
<feature type="domain" description="Carboxylesterase type B" evidence="5">
    <location>
        <begin position="24"/>
        <end position="475"/>
    </location>
</feature>
<dbReference type="SUPFAM" id="SSF53474">
    <property type="entry name" value="alpha/beta-Hydrolases"/>
    <property type="match status" value="1"/>
</dbReference>
<dbReference type="Pfam" id="PF00135">
    <property type="entry name" value="COesterase"/>
    <property type="match status" value="1"/>
</dbReference>
<name>A0A4S4KNX4_9APHY</name>
<dbReference type="InterPro" id="IPR050309">
    <property type="entry name" value="Type-B_Carboxylest/Lipase"/>
</dbReference>
<proteinExistence type="inferred from homology"/>
<dbReference type="PANTHER" id="PTHR11559">
    <property type="entry name" value="CARBOXYLESTERASE"/>
    <property type="match status" value="1"/>
</dbReference>
<comment type="caution">
    <text evidence="6">The sequence shown here is derived from an EMBL/GenBank/DDBJ whole genome shotgun (WGS) entry which is preliminary data.</text>
</comment>
<dbReference type="PROSITE" id="PS00122">
    <property type="entry name" value="CARBOXYLESTERASE_B_1"/>
    <property type="match status" value="1"/>
</dbReference>
<dbReference type="EC" id="3.1.1.-" evidence="3"/>
<keyword evidence="2 3" id="KW-0378">Hydrolase</keyword>
<feature type="non-terminal residue" evidence="6">
    <location>
        <position position="1"/>
    </location>
</feature>
<evidence type="ECO:0000256" key="2">
    <source>
        <dbReference type="ARBA" id="ARBA00022801"/>
    </source>
</evidence>
<dbReference type="InterPro" id="IPR029058">
    <property type="entry name" value="AB_hydrolase_fold"/>
</dbReference>
<dbReference type="AlphaFoldDB" id="A0A4S4KNX4"/>
<evidence type="ECO:0000256" key="1">
    <source>
        <dbReference type="ARBA" id="ARBA00005964"/>
    </source>
</evidence>